<sequence length="262" mass="28590">MRTDPPSPNEMRAQLTELLQAHEALAERLRQGQAAFQRIARSVWRVQEEERSRFARELHDGVGHNLAAMLHLISEALASLPDDERNRHARDELARAHAIGDSTLQDTRALSRMLRPQILDDLGLEPALRWLARSFSETHGIDTQLDYHAPPAGIDADRSTLVFRLVQEALANTARHASARRVAIAFDGRGEQASLRVRDDGSGCDIDAALARGRQGASSGLGGMRDRVRLFGGSLQFQSTPGAGFGLSVHFPLSDASPGASP</sequence>
<dbReference type="GO" id="GO:0000155">
    <property type="term" value="F:phosphorelay sensor kinase activity"/>
    <property type="evidence" value="ECO:0007669"/>
    <property type="project" value="InterPro"/>
</dbReference>
<evidence type="ECO:0000256" key="7">
    <source>
        <dbReference type="ARBA" id="ARBA00022840"/>
    </source>
</evidence>
<keyword evidence="5" id="KW-0547">Nucleotide-binding</keyword>
<keyword evidence="6 10" id="KW-0418">Kinase</keyword>
<keyword evidence="11" id="KW-1185">Reference proteome</keyword>
<dbReference type="Gene3D" id="1.20.5.1930">
    <property type="match status" value="1"/>
</dbReference>
<dbReference type="PROSITE" id="PS50109">
    <property type="entry name" value="HIS_KIN"/>
    <property type="match status" value="1"/>
</dbReference>
<dbReference type="PANTHER" id="PTHR24421:SF10">
    <property type="entry name" value="NITRATE_NITRITE SENSOR PROTEIN NARQ"/>
    <property type="match status" value="1"/>
</dbReference>
<evidence type="ECO:0000256" key="6">
    <source>
        <dbReference type="ARBA" id="ARBA00022777"/>
    </source>
</evidence>
<evidence type="ECO:0000256" key="4">
    <source>
        <dbReference type="ARBA" id="ARBA00022679"/>
    </source>
</evidence>
<comment type="catalytic activity">
    <reaction evidence="1">
        <text>ATP + protein L-histidine = ADP + protein N-phospho-L-histidine.</text>
        <dbReference type="EC" id="2.7.13.3"/>
    </reaction>
</comment>
<dbReference type="SMART" id="SM00387">
    <property type="entry name" value="HATPase_c"/>
    <property type="match status" value="1"/>
</dbReference>
<dbReference type="SUPFAM" id="SSF55874">
    <property type="entry name" value="ATPase domain of HSP90 chaperone/DNA topoisomerase II/histidine kinase"/>
    <property type="match status" value="1"/>
</dbReference>
<dbReference type="EC" id="2.7.13.3" evidence="2"/>
<dbReference type="EMBL" id="SLWQ01000010">
    <property type="protein sequence ID" value="TCO37277.1"/>
    <property type="molecule type" value="Genomic_DNA"/>
</dbReference>
<evidence type="ECO:0000313" key="11">
    <source>
        <dbReference type="Proteomes" id="UP000294862"/>
    </source>
</evidence>
<dbReference type="Proteomes" id="UP000294862">
    <property type="component" value="Unassembled WGS sequence"/>
</dbReference>
<dbReference type="CDD" id="cd16917">
    <property type="entry name" value="HATPase_UhpB-NarQ-NarX-like"/>
    <property type="match status" value="1"/>
</dbReference>
<gene>
    <name evidence="10" type="ORF">EV148_11088</name>
</gene>
<evidence type="ECO:0000256" key="8">
    <source>
        <dbReference type="ARBA" id="ARBA00023012"/>
    </source>
</evidence>
<dbReference type="Pfam" id="PF07730">
    <property type="entry name" value="HisKA_3"/>
    <property type="match status" value="1"/>
</dbReference>
<keyword evidence="4" id="KW-0808">Transferase</keyword>
<dbReference type="GO" id="GO:0016020">
    <property type="term" value="C:membrane"/>
    <property type="evidence" value="ECO:0007669"/>
    <property type="project" value="InterPro"/>
</dbReference>
<dbReference type="PANTHER" id="PTHR24421">
    <property type="entry name" value="NITRATE/NITRITE SENSOR PROTEIN NARX-RELATED"/>
    <property type="match status" value="1"/>
</dbReference>
<evidence type="ECO:0000256" key="3">
    <source>
        <dbReference type="ARBA" id="ARBA00022553"/>
    </source>
</evidence>
<comment type="caution">
    <text evidence="10">The sequence shown here is derived from an EMBL/GenBank/DDBJ whole genome shotgun (WGS) entry which is preliminary data.</text>
</comment>
<evidence type="ECO:0000313" key="10">
    <source>
        <dbReference type="EMBL" id="TCO37277.1"/>
    </source>
</evidence>
<dbReference type="AlphaFoldDB" id="A0A4R2I0L6"/>
<evidence type="ECO:0000256" key="5">
    <source>
        <dbReference type="ARBA" id="ARBA00022741"/>
    </source>
</evidence>
<accession>A0A4R2I0L6</accession>
<name>A0A4R2I0L6_9GAMM</name>
<organism evidence="10 11">
    <name type="scientific">Dokdonella fugitiva</name>
    <dbReference type="NCBI Taxonomy" id="328517"/>
    <lineage>
        <taxon>Bacteria</taxon>
        <taxon>Pseudomonadati</taxon>
        <taxon>Pseudomonadota</taxon>
        <taxon>Gammaproteobacteria</taxon>
        <taxon>Lysobacterales</taxon>
        <taxon>Rhodanobacteraceae</taxon>
        <taxon>Dokdonella</taxon>
    </lineage>
</organism>
<dbReference type="InterPro" id="IPR050482">
    <property type="entry name" value="Sensor_HK_TwoCompSys"/>
</dbReference>
<keyword evidence="8" id="KW-0902">Two-component regulatory system</keyword>
<dbReference type="OrthoDB" id="9797605at2"/>
<proteinExistence type="predicted"/>
<dbReference type="GO" id="GO:0046983">
    <property type="term" value="F:protein dimerization activity"/>
    <property type="evidence" value="ECO:0007669"/>
    <property type="project" value="InterPro"/>
</dbReference>
<evidence type="ECO:0000256" key="2">
    <source>
        <dbReference type="ARBA" id="ARBA00012438"/>
    </source>
</evidence>
<feature type="domain" description="Histidine kinase" evidence="9">
    <location>
        <begin position="164"/>
        <end position="255"/>
    </location>
</feature>
<evidence type="ECO:0000259" key="9">
    <source>
        <dbReference type="PROSITE" id="PS50109"/>
    </source>
</evidence>
<dbReference type="Gene3D" id="3.30.565.10">
    <property type="entry name" value="Histidine kinase-like ATPase, C-terminal domain"/>
    <property type="match status" value="1"/>
</dbReference>
<dbReference type="InterPro" id="IPR036890">
    <property type="entry name" value="HATPase_C_sf"/>
</dbReference>
<protein>
    <recommendedName>
        <fullName evidence="2">histidine kinase</fullName>
        <ecNumber evidence="2">2.7.13.3</ecNumber>
    </recommendedName>
</protein>
<keyword evidence="7" id="KW-0067">ATP-binding</keyword>
<dbReference type="InterPro" id="IPR003594">
    <property type="entry name" value="HATPase_dom"/>
</dbReference>
<dbReference type="InterPro" id="IPR011712">
    <property type="entry name" value="Sig_transdc_His_kin_sub3_dim/P"/>
</dbReference>
<dbReference type="GO" id="GO:0005524">
    <property type="term" value="F:ATP binding"/>
    <property type="evidence" value="ECO:0007669"/>
    <property type="project" value="UniProtKB-KW"/>
</dbReference>
<reference evidence="10 11" key="1">
    <citation type="journal article" date="2015" name="Stand. Genomic Sci.">
        <title>Genomic Encyclopedia of Bacterial and Archaeal Type Strains, Phase III: the genomes of soil and plant-associated and newly described type strains.</title>
        <authorList>
            <person name="Whitman W.B."/>
            <person name="Woyke T."/>
            <person name="Klenk H.P."/>
            <person name="Zhou Y."/>
            <person name="Lilburn T.G."/>
            <person name="Beck B.J."/>
            <person name="De Vos P."/>
            <person name="Vandamme P."/>
            <person name="Eisen J.A."/>
            <person name="Garrity G."/>
            <person name="Hugenholtz P."/>
            <person name="Kyrpides N.C."/>
        </authorList>
    </citation>
    <scope>NUCLEOTIDE SEQUENCE [LARGE SCALE GENOMIC DNA]</scope>
    <source>
        <strain evidence="10 11">A3</strain>
    </source>
</reference>
<keyword evidence="3" id="KW-0597">Phosphoprotein</keyword>
<evidence type="ECO:0000256" key="1">
    <source>
        <dbReference type="ARBA" id="ARBA00000085"/>
    </source>
</evidence>
<dbReference type="RefSeq" id="WP_158287507.1">
    <property type="nucleotide sequence ID" value="NZ_SLWQ01000010.1"/>
</dbReference>
<dbReference type="InterPro" id="IPR005467">
    <property type="entry name" value="His_kinase_dom"/>
</dbReference>
<dbReference type="Pfam" id="PF02518">
    <property type="entry name" value="HATPase_c"/>
    <property type="match status" value="1"/>
</dbReference>